<reference evidence="3 4" key="1">
    <citation type="journal article" date="2012" name="Proc. Natl. Acad. Sci. U.S.A.">
        <title>Comparative genomics of Ceriporiopsis subvermispora and Phanerochaete chrysosporium provide insight into selective ligninolysis.</title>
        <authorList>
            <person name="Fernandez-Fueyo E."/>
            <person name="Ruiz-Duenas F.J."/>
            <person name="Ferreira P."/>
            <person name="Floudas D."/>
            <person name="Hibbett D.S."/>
            <person name="Canessa P."/>
            <person name="Larrondo L.F."/>
            <person name="James T.Y."/>
            <person name="Seelenfreund D."/>
            <person name="Lobos S."/>
            <person name="Polanco R."/>
            <person name="Tello M."/>
            <person name="Honda Y."/>
            <person name="Watanabe T."/>
            <person name="Watanabe T."/>
            <person name="Ryu J.S."/>
            <person name="Kubicek C.P."/>
            <person name="Schmoll M."/>
            <person name="Gaskell J."/>
            <person name="Hammel K.E."/>
            <person name="St John F.J."/>
            <person name="Vanden Wymelenberg A."/>
            <person name="Sabat G."/>
            <person name="Splinter BonDurant S."/>
            <person name="Syed K."/>
            <person name="Yadav J.S."/>
            <person name="Doddapaneni H."/>
            <person name="Subramanian V."/>
            <person name="Lavin J.L."/>
            <person name="Oguiza J.A."/>
            <person name="Perez G."/>
            <person name="Pisabarro A.G."/>
            <person name="Ramirez L."/>
            <person name="Santoyo F."/>
            <person name="Master E."/>
            <person name="Coutinho P.M."/>
            <person name="Henrissat B."/>
            <person name="Lombard V."/>
            <person name="Magnuson J.K."/>
            <person name="Kuees U."/>
            <person name="Hori C."/>
            <person name="Igarashi K."/>
            <person name="Samejima M."/>
            <person name="Held B.W."/>
            <person name="Barry K.W."/>
            <person name="LaButti K.M."/>
            <person name="Lapidus A."/>
            <person name="Lindquist E.A."/>
            <person name="Lucas S.M."/>
            <person name="Riley R."/>
            <person name="Salamov A.A."/>
            <person name="Hoffmeister D."/>
            <person name="Schwenk D."/>
            <person name="Hadar Y."/>
            <person name="Yarden O."/>
            <person name="de Vries R.P."/>
            <person name="Wiebenga A."/>
            <person name="Stenlid J."/>
            <person name="Eastwood D."/>
            <person name="Grigoriev I.V."/>
            <person name="Berka R.M."/>
            <person name="Blanchette R.A."/>
            <person name="Kersten P."/>
            <person name="Martinez A.T."/>
            <person name="Vicuna R."/>
            <person name="Cullen D."/>
        </authorList>
    </citation>
    <scope>NUCLEOTIDE SEQUENCE [LARGE SCALE GENOMIC DNA]</scope>
    <source>
        <strain evidence="3 4">B</strain>
    </source>
</reference>
<keyword evidence="2" id="KW-0472">Membrane</keyword>
<feature type="transmembrane region" description="Helical" evidence="2">
    <location>
        <begin position="62"/>
        <end position="84"/>
    </location>
</feature>
<dbReference type="EMBL" id="KB445796">
    <property type="protein sequence ID" value="EMD37665.1"/>
    <property type="molecule type" value="Genomic_DNA"/>
</dbReference>
<accession>M2QZL4</accession>
<dbReference type="STRING" id="914234.M2QZL4"/>
<evidence type="ECO:0000313" key="3">
    <source>
        <dbReference type="EMBL" id="EMD37665.1"/>
    </source>
</evidence>
<evidence type="ECO:0000256" key="2">
    <source>
        <dbReference type="SAM" id="Phobius"/>
    </source>
</evidence>
<keyword evidence="2" id="KW-0812">Transmembrane</keyword>
<dbReference type="HOGENOM" id="CLU_037980_2_0_1"/>
<sequence>MSEETHHLLPPSSRSQSPSPQHAADQTEHTAPTIDSSTHPRPVLLIPASHHGRKNLRIWARIGLLVCGISTLLLVAPVVAKYLLLLSFEQTLVPFRSEQSETEIDAQFTQHCIQNATWTDVSEPPSNLESFSHVVEMSYDLPLSADLLYLTGRGALSHGKVRIVRDGARGSRSMAVHVSLAYDYAHMLGRIKVCLLRPQEGYHGVGVFSPTDLPYPARKYRTHFDVTIRLPPDADSLPTLVKRFESDMPLFSYQVDLPGDVALFDHLSLSTTNKPIIVKSLATNTAMIQTMNSRIEGTFSTSNYLTLRTLSAPIRANVRLFNANNSQQTQLWMRTSNSEINSTAELVSTSANSTGGSFKVHARSSNAPLDIFTPVAPLGHVLDLTAETSNAPTFVSLHSTWEGVFHLLTSPFFKPAVDADVSAPDPSGNRRRRRVHLANTNTNDVQGYAEWTPKERRAEGQLRVVTSNAPIHVTL</sequence>
<dbReference type="AlphaFoldDB" id="M2QZL4"/>
<name>M2QZL4_CERS8</name>
<gene>
    <name evidence="3" type="ORF">CERSUDRAFT_105594</name>
</gene>
<feature type="region of interest" description="Disordered" evidence="1">
    <location>
        <begin position="1"/>
        <end position="44"/>
    </location>
</feature>
<evidence type="ECO:0000313" key="4">
    <source>
        <dbReference type="Proteomes" id="UP000016930"/>
    </source>
</evidence>
<feature type="compositionally biased region" description="Low complexity" evidence="1">
    <location>
        <begin position="10"/>
        <end position="21"/>
    </location>
</feature>
<keyword evidence="4" id="KW-1185">Reference proteome</keyword>
<organism evidence="3 4">
    <name type="scientific">Ceriporiopsis subvermispora (strain B)</name>
    <name type="common">White-rot fungus</name>
    <name type="synonym">Gelatoporia subvermispora</name>
    <dbReference type="NCBI Taxonomy" id="914234"/>
    <lineage>
        <taxon>Eukaryota</taxon>
        <taxon>Fungi</taxon>
        <taxon>Dikarya</taxon>
        <taxon>Basidiomycota</taxon>
        <taxon>Agaricomycotina</taxon>
        <taxon>Agaricomycetes</taxon>
        <taxon>Polyporales</taxon>
        <taxon>Gelatoporiaceae</taxon>
        <taxon>Gelatoporia</taxon>
    </lineage>
</organism>
<protein>
    <submittedName>
        <fullName evidence="3">Uncharacterized protein</fullName>
    </submittedName>
</protein>
<feature type="compositionally biased region" description="Polar residues" evidence="1">
    <location>
        <begin position="29"/>
        <end position="39"/>
    </location>
</feature>
<dbReference type="OrthoDB" id="5570013at2759"/>
<dbReference type="Proteomes" id="UP000016930">
    <property type="component" value="Unassembled WGS sequence"/>
</dbReference>
<proteinExistence type="predicted"/>
<keyword evidence="2" id="KW-1133">Transmembrane helix</keyword>
<evidence type="ECO:0000256" key="1">
    <source>
        <dbReference type="SAM" id="MobiDB-lite"/>
    </source>
</evidence>